<feature type="domain" description="Wall-associated receptor kinase galacturonan-binding" evidence="4">
    <location>
        <begin position="28"/>
        <end position="87"/>
    </location>
</feature>
<evidence type="ECO:0000313" key="6">
    <source>
        <dbReference type="Proteomes" id="UP001374535"/>
    </source>
</evidence>
<dbReference type="Pfam" id="PF13947">
    <property type="entry name" value="GUB_WAK_bind"/>
    <property type="match status" value="1"/>
</dbReference>
<comment type="subcellular location">
    <subcellularLocation>
        <location evidence="1">Membrane</location>
        <topology evidence="1">Single-pass membrane protein</topology>
    </subcellularLocation>
</comment>
<dbReference type="Proteomes" id="UP001374535">
    <property type="component" value="Chromosome 9"/>
</dbReference>
<gene>
    <name evidence="5" type="ORF">V8G54_030583</name>
</gene>
<dbReference type="AlphaFoldDB" id="A0AAQ3MVX1"/>
<evidence type="ECO:0000256" key="3">
    <source>
        <dbReference type="SAM" id="SignalP"/>
    </source>
</evidence>
<evidence type="ECO:0000313" key="5">
    <source>
        <dbReference type="EMBL" id="WVY98432.1"/>
    </source>
</evidence>
<keyword evidence="6" id="KW-1185">Reference proteome</keyword>
<proteinExistence type="predicted"/>
<evidence type="ECO:0000259" key="4">
    <source>
        <dbReference type="Pfam" id="PF13947"/>
    </source>
</evidence>
<organism evidence="5 6">
    <name type="scientific">Vigna mungo</name>
    <name type="common">Black gram</name>
    <name type="synonym">Phaseolus mungo</name>
    <dbReference type="NCBI Taxonomy" id="3915"/>
    <lineage>
        <taxon>Eukaryota</taxon>
        <taxon>Viridiplantae</taxon>
        <taxon>Streptophyta</taxon>
        <taxon>Embryophyta</taxon>
        <taxon>Tracheophyta</taxon>
        <taxon>Spermatophyta</taxon>
        <taxon>Magnoliopsida</taxon>
        <taxon>eudicotyledons</taxon>
        <taxon>Gunneridae</taxon>
        <taxon>Pentapetalae</taxon>
        <taxon>rosids</taxon>
        <taxon>fabids</taxon>
        <taxon>Fabales</taxon>
        <taxon>Fabaceae</taxon>
        <taxon>Papilionoideae</taxon>
        <taxon>50 kb inversion clade</taxon>
        <taxon>NPAAA clade</taxon>
        <taxon>indigoferoid/millettioid clade</taxon>
        <taxon>Phaseoleae</taxon>
        <taxon>Vigna</taxon>
    </lineage>
</organism>
<reference evidence="5 6" key="1">
    <citation type="journal article" date="2023" name="Life. Sci Alliance">
        <title>Evolutionary insights into 3D genome organization and epigenetic landscape of Vigna mungo.</title>
        <authorList>
            <person name="Junaid A."/>
            <person name="Singh B."/>
            <person name="Bhatia S."/>
        </authorList>
    </citation>
    <scope>NUCLEOTIDE SEQUENCE [LARGE SCALE GENOMIC DNA]</scope>
    <source>
        <strain evidence="5">Urdbean</strain>
    </source>
</reference>
<name>A0AAQ3MVX1_VIGMU</name>
<feature type="chain" id="PRO_5042833447" description="Wall-associated receptor kinase galacturonan-binding domain-containing protein" evidence="3">
    <location>
        <begin position="23"/>
        <end position="253"/>
    </location>
</feature>
<dbReference type="EMBL" id="CP144692">
    <property type="protein sequence ID" value="WVY98432.1"/>
    <property type="molecule type" value="Genomic_DNA"/>
</dbReference>
<dbReference type="InterPro" id="IPR025287">
    <property type="entry name" value="WAK_GUB"/>
</dbReference>
<keyword evidence="2 3" id="KW-0732">Signal</keyword>
<evidence type="ECO:0000256" key="2">
    <source>
        <dbReference type="ARBA" id="ARBA00022729"/>
    </source>
</evidence>
<dbReference type="GO" id="GO:0016020">
    <property type="term" value="C:membrane"/>
    <property type="evidence" value="ECO:0007669"/>
    <property type="project" value="UniProtKB-SubCell"/>
</dbReference>
<dbReference type="GO" id="GO:0030247">
    <property type="term" value="F:polysaccharide binding"/>
    <property type="evidence" value="ECO:0007669"/>
    <property type="project" value="InterPro"/>
</dbReference>
<feature type="signal peptide" evidence="3">
    <location>
        <begin position="1"/>
        <end position="22"/>
    </location>
</feature>
<accession>A0AAQ3MVX1</accession>
<evidence type="ECO:0000256" key="1">
    <source>
        <dbReference type="ARBA" id="ARBA00004167"/>
    </source>
</evidence>
<sequence>MNKILKLIQLILLIVVASKTVSQPSPDCPKSCGNLNIPYPFGTRDGCYMNDTFLVTCNHDSSMSIPLLGTNNILVLNISLEAGEVIVSSPVIRDCHGTESKNSNDQNGLNLTHFSISPSRNKFTAVGCDTVGVFIGYDSSRKHVTTRGCVSMCDTLGEIRNGSCDGIGCCQIGVPDGVYGFAMQSWSISNNSTIRDFNPCNYAFTLAEGYYNFETANLKSLENPRLPLVLDWAVGNQTCEEAQQNPKKLCVQG</sequence>
<dbReference type="PANTHER" id="PTHR33491">
    <property type="entry name" value="OSJNBA0016N04.9 PROTEIN"/>
    <property type="match status" value="1"/>
</dbReference>
<protein>
    <recommendedName>
        <fullName evidence="4">Wall-associated receptor kinase galacturonan-binding domain-containing protein</fullName>
    </recommendedName>
</protein>